<dbReference type="PANTHER" id="PTHR43420">
    <property type="entry name" value="ACETYLTRANSFERASE"/>
    <property type="match status" value="1"/>
</dbReference>
<keyword evidence="1 4" id="KW-0808">Transferase</keyword>
<organism evidence="4 5">
    <name type="scientific">Pseudomonas moraviensis</name>
    <dbReference type="NCBI Taxonomy" id="321662"/>
    <lineage>
        <taxon>Bacteria</taxon>
        <taxon>Pseudomonadati</taxon>
        <taxon>Pseudomonadota</taxon>
        <taxon>Gammaproteobacteria</taxon>
        <taxon>Pseudomonadales</taxon>
        <taxon>Pseudomonadaceae</taxon>
        <taxon>Pseudomonas</taxon>
    </lineage>
</organism>
<dbReference type="InterPro" id="IPR050680">
    <property type="entry name" value="YpeA/RimI_acetyltransf"/>
</dbReference>
<dbReference type="RefSeq" id="WP_095669219.1">
    <property type="nucleotide sequence ID" value="NZ_NRSS01000004.1"/>
</dbReference>
<gene>
    <name evidence="4" type="ORF">CKQ80_00610</name>
</gene>
<evidence type="ECO:0000256" key="1">
    <source>
        <dbReference type="ARBA" id="ARBA00022679"/>
    </source>
</evidence>
<protein>
    <submittedName>
        <fullName evidence="4">GNAT family N-acetyltransferase</fullName>
    </submittedName>
</protein>
<dbReference type="SUPFAM" id="SSF55729">
    <property type="entry name" value="Acyl-CoA N-acyltransferases (Nat)"/>
    <property type="match status" value="1"/>
</dbReference>
<feature type="domain" description="N-acetyltransferase" evidence="3">
    <location>
        <begin position="16"/>
        <end position="164"/>
    </location>
</feature>
<name>A0A2A2PUS4_9PSED</name>
<dbReference type="PANTHER" id="PTHR43420:SF44">
    <property type="entry name" value="ACETYLTRANSFERASE YPEA"/>
    <property type="match status" value="1"/>
</dbReference>
<dbReference type="InterPro" id="IPR000182">
    <property type="entry name" value="GNAT_dom"/>
</dbReference>
<dbReference type="PROSITE" id="PS51186">
    <property type="entry name" value="GNAT"/>
    <property type="match status" value="1"/>
</dbReference>
<dbReference type="InterPro" id="IPR016181">
    <property type="entry name" value="Acyl_CoA_acyltransferase"/>
</dbReference>
<dbReference type="Proteomes" id="UP000217830">
    <property type="component" value="Unassembled WGS sequence"/>
</dbReference>
<dbReference type="AlphaFoldDB" id="A0A2A2PUS4"/>
<dbReference type="Pfam" id="PF00583">
    <property type="entry name" value="Acetyltransf_1"/>
    <property type="match status" value="1"/>
</dbReference>
<evidence type="ECO:0000259" key="3">
    <source>
        <dbReference type="PROSITE" id="PS51186"/>
    </source>
</evidence>
<accession>A0A2A2PUS4</accession>
<dbReference type="CDD" id="cd04301">
    <property type="entry name" value="NAT_SF"/>
    <property type="match status" value="1"/>
</dbReference>
<comment type="caution">
    <text evidence="4">The sequence shown here is derived from an EMBL/GenBank/DDBJ whole genome shotgun (WGS) entry which is preliminary data.</text>
</comment>
<sequence length="165" mass="18161">MDSAEILVLQASYTHPLHAEAIGIVLNHYAEDPMGGGQPIAPELLRRLPEELARRPHAFSVLAFVGGEPAGLVNCFEGFSTFACKPLVNVHDVAVISKFRGLGLSQKMLRKVEEISRQRGCCKITLEVLEGNAVAQNAYQKFGFAPGMFDPEHGRMLFWIKDLQA</sequence>
<dbReference type="Gene3D" id="3.40.630.30">
    <property type="match status" value="1"/>
</dbReference>
<evidence type="ECO:0000313" key="4">
    <source>
        <dbReference type="EMBL" id="PAW58975.1"/>
    </source>
</evidence>
<keyword evidence="2" id="KW-0012">Acyltransferase</keyword>
<evidence type="ECO:0000313" key="5">
    <source>
        <dbReference type="Proteomes" id="UP000217830"/>
    </source>
</evidence>
<proteinExistence type="predicted"/>
<keyword evidence="5" id="KW-1185">Reference proteome</keyword>
<dbReference type="EMBL" id="NRST01000001">
    <property type="protein sequence ID" value="PAW58975.1"/>
    <property type="molecule type" value="Genomic_DNA"/>
</dbReference>
<dbReference type="GO" id="GO:0016747">
    <property type="term" value="F:acyltransferase activity, transferring groups other than amino-acyl groups"/>
    <property type="evidence" value="ECO:0007669"/>
    <property type="project" value="InterPro"/>
</dbReference>
<evidence type="ECO:0000256" key="2">
    <source>
        <dbReference type="ARBA" id="ARBA00023315"/>
    </source>
</evidence>
<reference evidence="4 5" key="1">
    <citation type="submission" date="2017-08" db="EMBL/GenBank/DDBJ databases">
        <title>Draft Genome Sequence of Pseudomonas moraviensis TYU6, isolated from Taxus cuspidata by using PacBio Single-Molecule Real-Time Technology.</title>
        <authorList>
            <person name="Baek K.-H."/>
            <person name="Mishra A.K."/>
        </authorList>
    </citation>
    <scope>NUCLEOTIDE SEQUENCE [LARGE SCALE GENOMIC DNA]</scope>
    <source>
        <strain evidence="4 5">TYU6</strain>
    </source>
</reference>